<evidence type="ECO:0000313" key="3">
    <source>
        <dbReference type="Proteomes" id="UP000636453"/>
    </source>
</evidence>
<feature type="compositionally biased region" description="Low complexity" evidence="1">
    <location>
        <begin position="39"/>
        <end position="48"/>
    </location>
</feature>
<feature type="compositionally biased region" description="Low complexity" evidence="1">
    <location>
        <begin position="18"/>
        <end position="28"/>
    </location>
</feature>
<reference evidence="2" key="2">
    <citation type="submission" date="2020-09" db="EMBL/GenBank/DDBJ databases">
        <authorList>
            <person name="Sun Q."/>
            <person name="Kim S."/>
        </authorList>
    </citation>
    <scope>NUCLEOTIDE SEQUENCE</scope>
    <source>
        <strain evidence="2">KCTC 32020</strain>
    </source>
</reference>
<accession>A0A918ZBN7</accession>
<organism evidence="2 3">
    <name type="scientific">Vulcaniibacterium thermophilum</name>
    <dbReference type="NCBI Taxonomy" id="1169913"/>
    <lineage>
        <taxon>Bacteria</taxon>
        <taxon>Pseudomonadati</taxon>
        <taxon>Pseudomonadota</taxon>
        <taxon>Gammaproteobacteria</taxon>
        <taxon>Lysobacterales</taxon>
        <taxon>Lysobacteraceae</taxon>
        <taxon>Vulcaniibacterium</taxon>
    </lineage>
</organism>
<dbReference type="EMBL" id="BNCF01000017">
    <property type="protein sequence ID" value="GHE42184.1"/>
    <property type="molecule type" value="Genomic_DNA"/>
</dbReference>
<proteinExistence type="predicted"/>
<evidence type="ECO:0000256" key="1">
    <source>
        <dbReference type="SAM" id="MobiDB-lite"/>
    </source>
</evidence>
<protein>
    <submittedName>
        <fullName evidence="2">Uncharacterized protein</fullName>
    </submittedName>
</protein>
<sequence length="48" mass="4815">MSVLFLLLRRAIERDAAADAAPAPAAPDDGGREPPERTGAGAAADRGA</sequence>
<dbReference type="AlphaFoldDB" id="A0A918ZBN7"/>
<feature type="region of interest" description="Disordered" evidence="1">
    <location>
        <begin position="16"/>
        <end position="48"/>
    </location>
</feature>
<keyword evidence="3" id="KW-1185">Reference proteome</keyword>
<gene>
    <name evidence="2" type="ORF">GCM10007167_25060</name>
</gene>
<reference evidence="2" key="1">
    <citation type="journal article" date="2014" name="Int. J. Syst. Evol. Microbiol.">
        <title>Complete genome sequence of Corynebacterium casei LMG S-19264T (=DSM 44701T), isolated from a smear-ripened cheese.</title>
        <authorList>
            <consortium name="US DOE Joint Genome Institute (JGI-PGF)"/>
            <person name="Walter F."/>
            <person name="Albersmeier A."/>
            <person name="Kalinowski J."/>
            <person name="Ruckert C."/>
        </authorList>
    </citation>
    <scope>NUCLEOTIDE SEQUENCE</scope>
    <source>
        <strain evidence="2">KCTC 32020</strain>
    </source>
</reference>
<evidence type="ECO:0000313" key="2">
    <source>
        <dbReference type="EMBL" id="GHE42184.1"/>
    </source>
</evidence>
<dbReference type="Proteomes" id="UP000636453">
    <property type="component" value="Unassembled WGS sequence"/>
</dbReference>
<dbReference type="RefSeq" id="WP_189766649.1">
    <property type="nucleotide sequence ID" value="NZ_BNCF01000017.1"/>
</dbReference>
<comment type="caution">
    <text evidence="2">The sequence shown here is derived from an EMBL/GenBank/DDBJ whole genome shotgun (WGS) entry which is preliminary data.</text>
</comment>
<name>A0A918ZBN7_9GAMM</name>